<dbReference type="Proteomes" id="UP001057860">
    <property type="component" value="Chromosome"/>
</dbReference>
<proteinExistence type="predicted"/>
<organism evidence="1 2">
    <name type="scientific">Yersinia alsatica</name>
    <dbReference type="NCBI Taxonomy" id="2890317"/>
    <lineage>
        <taxon>Bacteria</taxon>
        <taxon>Pseudomonadati</taxon>
        <taxon>Pseudomonadota</taxon>
        <taxon>Gammaproteobacteria</taxon>
        <taxon>Enterobacterales</taxon>
        <taxon>Yersiniaceae</taxon>
        <taxon>Yersinia</taxon>
    </lineage>
</organism>
<dbReference type="RefSeq" id="WP_155410765.1">
    <property type="nucleotide sequence ID" value="NZ_CABHWO010000103.1"/>
</dbReference>
<evidence type="ECO:0000313" key="1">
    <source>
        <dbReference type="EMBL" id="UWM47202.1"/>
    </source>
</evidence>
<sequence length="45" mass="4836">MRLSIGVTPCAPEKFPLFGDSPLVAARALSPNGATIYQENNHGMY</sequence>
<evidence type="ECO:0000313" key="2">
    <source>
        <dbReference type="Proteomes" id="UP001057860"/>
    </source>
</evidence>
<keyword evidence="2" id="KW-1185">Reference proteome</keyword>
<reference evidence="1" key="1">
    <citation type="submission" date="2022-08" db="EMBL/GenBank/DDBJ databases">
        <authorList>
            <person name="Bogun A."/>
            <person name="Kislichkina A."/>
            <person name="Solomentsev V."/>
            <person name="Skryabin Y."/>
            <person name="Sizova A."/>
            <person name="Platonov M."/>
            <person name="Dentovskaya S."/>
        </authorList>
    </citation>
    <scope>NUCLEOTIDE SEQUENCE</scope>
    <source>
        <strain evidence="1">SCPM-O-B-7604</strain>
    </source>
</reference>
<accession>A0ABY5UUP7</accession>
<dbReference type="EMBL" id="CP104006">
    <property type="protein sequence ID" value="UWM47202.1"/>
    <property type="molecule type" value="Genomic_DNA"/>
</dbReference>
<protein>
    <submittedName>
        <fullName evidence="1">Uncharacterized protein</fullName>
    </submittedName>
</protein>
<name>A0ABY5UUP7_9GAMM</name>
<gene>
    <name evidence="1" type="ORF">N0H69_10560</name>
</gene>
<dbReference type="GeneID" id="75140445"/>